<dbReference type="HAMAP" id="MF_00766">
    <property type="entry name" value="PGT_MtgA"/>
    <property type="match status" value="1"/>
</dbReference>
<dbReference type="UniPathway" id="UPA00219"/>
<dbReference type="InterPro" id="IPR036950">
    <property type="entry name" value="PBP_transglycosylase"/>
</dbReference>
<dbReference type="InterPro" id="IPR001264">
    <property type="entry name" value="Glyco_trans_51"/>
</dbReference>
<keyword evidence="2" id="KW-0997">Cell inner membrane</keyword>
<dbReference type="Pfam" id="PF00912">
    <property type="entry name" value="Transgly"/>
    <property type="match status" value="1"/>
</dbReference>
<dbReference type="EC" id="2.4.99.28" evidence="11"/>
<evidence type="ECO:0000256" key="5">
    <source>
        <dbReference type="ARBA" id="ARBA00022692"/>
    </source>
</evidence>
<dbReference type="SUPFAM" id="SSF53955">
    <property type="entry name" value="Lysozyme-like"/>
    <property type="match status" value="1"/>
</dbReference>
<evidence type="ECO:0000313" key="14">
    <source>
        <dbReference type="Proteomes" id="UP000028007"/>
    </source>
</evidence>
<sequence>MAKKRAVAPGSILNRVKWLGLKILIWFLLASIGWVLAYKFINPPITLLMVKRNFERKADGKTFKIEKDWIDYDEISAQLKRAAVASEDQKFPTHHGFDLKAIDKAYKSNKGGSGKIKGGSTISQQTAKNVFLWPGRSWIRKGFEAYFTVLIELFWSKERILEVYLNVIEMGDGIYGAEAAAQNYFGKTCTNLNRSEAALIIACLPNPLRWTPAKPTTYIRHRQYQIMRSIKQMGPLKLGTQQESKPKNKK</sequence>
<evidence type="ECO:0000256" key="6">
    <source>
        <dbReference type="ARBA" id="ARBA00022960"/>
    </source>
</evidence>
<evidence type="ECO:0000256" key="2">
    <source>
        <dbReference type="ARBA" id="ARBA00022519"/>
    </source>
</evidence>
<dbReference type="Gene3D" id="1.10.3810.10">
    <property type="entry name" value="Biosynthetic peptidoglycan transglycosylase-like"/>
    <property type="match status" value="1"/>
</dbReference>
<evidence type="ECO:0000256" key="11">
    <source>
        <dbReference type="HAMAP-Rule" id="MF_00766"/>
    </source>
</evidence>
<dbReference type="AlphaFoldDB" id="A0A081PEN7"/>
<dbReference type="InterPro" id="IPR011812">
    <property type="entry name" value="Pep_trsgly"/>
</dbReference>
<feature type="transmembrane region" description="Helical" evidence="11">
    <location>
        <begin position="21"/>
        <end position="41"/>
    </location>
</feature>
<keyword evidence="10 11" id="KW-0961">Cell wall biogenesis/degradation</keyword>
<keyword evidence="8 11" id="KW-1133">Transmembrane helix</keyword>
<keyword evidence="14" id="KW-1185">Reference proteome</keyword>
<keyword evidence="6 11" id="KW-0133">Cell shape</keyword>
<evidence type="ECO:0000259" key="12">
    <source>
        <dbReference type="Pfam" id="PF00912"/>
    </source>
</evidence>
<keyword evidence="7 11" id="KW-0573">Peptidoglycan synthesis</keyword>
<name>A0A081PEN7_9SPHI</name>
<comment type="function">
    <text evidence="11">Peptidoglycan polymerase that catalyzes glycan chain elongation from lipid-linked precursors.</text>
</comment>
<organism evidence="13 14">
    <name type="scientific">Pedobacter antarcticus 4BY</name>
    <dbReference type="NCBI Taxonomy" id="1358423"/>
    <lineage>
        <taxon>Bacteria</taxon>
        <taxon>Pseudomonadati</taxon>
        <taxon>Bacteroidota</taxon>
        <taxon>Sphingobacteriia</taxon>
        <taxon>Sphingobacteriales</taxon>
        <taxon>Sphingobacteriaceae</taxon>
        <taxon>Pedobacter</taxon>
    </lineage>
</organism>
<dbReference type="GO" id="GO:0005886">
    <property type="term" value="C:plasma membrane"/>
    <property type="evidence" value="ECO:0007669"/>
    <property type="project" value="UniProtKB-SubCell"/>
</dbReference>
<keyword evidence="4 11" id="KW-0808">Transferase</keyword>
<accession>A0A081PEN7</accession>
<comment type="similarity">
    <text evidence="11">Belongs to the glycosyltransferase 51 family.</text>
</comment>
<dbReference type="NCBIfam" id="TIGR02070">
    <property type="entry name" value="mono_pep_trsgly"/>
    <property type="match status" value="1"/>
</dbReference>
<dbReference type="Proteomes" id="UP000028007">
    <property type="component" value="Unassembled WGS sequence"/>
</dbReference>
<keyword evidence="1 11" id="KW-1003">Cell membrane</keyword>
<gene>
    <name evidence="11" type="primary">mtgA</name>
    <name evidence="13" type="ORF">N180_20975</name>
</gene>
<dbReference type="RefSeq" id="WP_051760059.1">
    <property type="nucleotide sequence ID" value="NZ_JNFF01000082.1"/>
</dbReference>
<dbReference type="PANTHER" id="PTHR30400">
    <property type="entry name" value="MONOFUNCTIONAL BIOSYNTHETIC PEPTIDOGLYCAN TRANSGLYCOSYLASE"/>
    <property type="match status" value="1"/>
</dbReference>
<evidence type="ECO:0000256" key="10">
    <source>
        <dbReference type="ARBA" id="ARBA00023316"/>
    </source>
</evidence>
<dbReference type="PANTHER" id="PTHR30400:SF0">
    <property type="entry name" value="BIOSYNTHETIC PEPTIDOGLYCAN TRANSGLYCOSYLASE"/>
    <property type="match status" value="1"/>
</dbReference>
<dbReference type="GO" id="GO:0008955">
    <property type="term" value="F:peptidoglycan glycosyltransferase activity"/>
    <property type="evidence" value="ECO:0007669"/>
    <property type="project" value="UniProtKB-UniRule"/>
</dbReference>
<keyword evidence="3 11" id="KW-0328">Glycosyltransferase</keyword>
<dbReference type="GO" id="GO:0016763">
    <property type="term" value="F:pentosyltransferase activity"/>
    <property type="evidence" value="ECO:0007669"/>
    <property type="project" value="InterPro"/>
</dbReference>
<dbReference type="EMBL" id="JNFF01000082">
    <property type="protein sequence ID" value="KEQ29160.1"/>
    <property type="molecule type" value="Genomic_DNA"/>
</dbReference>
<comment type="subcellular location">
    <subcellularLocation>
        <location evidence="11">Cell membrane</location>
        <topology evidence="11">Single-pass membrane protein</topology>
    </subcellularLocation>
</comment>
<dbReference type="GO" id="GO:0008360">
    <property type="term" value="P:regulation of cell shape"/>
    <property type="evidence" value="ECO:0007669"/>
    <property type="project" value="UniProtKB-KW"/>
</dbReference>
<evidence type="ECO:0000256" key="4">
    <source>
        <dbReference type="ARBA" id="ARBA00022679"/>
    </source>
</evidence>
<comment type="catalytic activity">
    <reaction evidence="11">
        <text>[GlcNAc-(1-&gt;4)-Mur2Ac(oyl-L-Ala-gamma-D-Glu-L-Lys-D-Ala-D-Ala)](n)-di-trans,octa-cis-undecaprenyl diphosphate + beta-D-GlcNAc-(1-&gt;4)-Mur2Ac(oyl-L-Ala-gamma-D-Glu-L-Lys-D-Ala-D-Ala)-di-trans,octa-cis-undecaprenyl diphosphate = [GlcNAc-(1-&gt;4)-Mur2Ac(oyl-L-Ala-gamma-D-Glu-L-Lys-D-Ala-D-Ala)](n+1)-di-trans,octa-cis-undecaprenyl diphosphate + di-trans,octa-cis-undecaprenyl diphosphate + H(+)</text>
        <dbReference type="Rhea" id="RHEA:23708"/>
        <dbReference type="Rhea" id="RHEA-COMP:9602"/>
        <dbReference type="Rhea" id="RHEA-COMP:9603"/>
        <dbReference type="ChEBI" id="CHEBI:15378"/>
        <dbReference type="ChEBI" id="CHEBI:58405"/>
        <dbReference type="ChEBI" id="CHEBI:60033"/>
        <dbReference type="ChEBI" id="CHEBI:78435"/>
        <dbReference type="EC" id="2.4.99.28"/>
    </reaction>
</comment>
<proteinExistence type="inferred from homology"/>
<comment type="caution">
    <text evidence="13">The sequence shown here is derived from an EMBL/GenBank/DDBJ whole genome shotgun (WGS) entry which is preliminary data.</text>
</comment>
<keyword evidence="9 11" id="KW-0472">Membrane</keyword>
<feature type="domain" description="Glycosyl transferase family 51" evidence="12">
    <location>
        <begin position="65"/>
        <end position="229"/>
    </location>
</feature>
<protein>
    <recommendedName>
        <fullName evidence="11">Biosynthetic peptidoglycan transglycosylase</fullName>
        <ecNumber evidence="11">2.4.99.28</ecNumber>
    </recommendedName>
    <alternativeName>
        <fullName evidence="11">Glycan polymerase</fullName>
    </alternativeName>
    <alternativeName>
        <fullName evidence="11">Peptidoglycan glycosyltransferase MtgA</fullName>
        <shortName evidence="11">PGT</shortName>
    </alternativeName>
</protein>
<evidence type="ECO:0000256" key="8">
    <source>
        <dbReference type="ARBA" id="ARBA00022989"/>
    </source>
</evidence>
<dbReference type="eggNOG" id="COG0744">
    <property type="taxonomic scope" value="Bacteria"/>
</dbReference>
<keyword evidence="5 11" id="KW-0812">Transmembrane</keyword>
<evidence type="ECO:0000256" key="1">
    <source>
        <dbReference type="ARBA" id="ARBA00022475"/>
    </source>
</evidence>
<comment type="pathway">
    <text evidence="11">Cell wall biogenesis; peptidoglycan biosynthesis.</text>
</comment>
<dbReference type="GO" id="GO:0009252">
    <property type="term" value="P:peptidoglycan biosynthetic process"/>
    <property type="evidence" value="ECO:0007669"/>
    <property type="project" value="UniProtKB-UniRule"/>
</dbReference>
<reference evidence="13 14" key="1">
    <citation type="journal article" date="1992" name="Int. J. Syst. Bacteriol.">
        <title>Sphingobacterium antarcticus sp. nov. a Psychrotrophic Bacterium from the Soils of Schirmacher Oasis, Antarctica.</title>
        <authorList>
            <person name="Shivaji S."/>
            <person name="Ray M.K."/>
            <person name="Rao N.S."/>
            <person name="Saiserr L."/>
            <person name="Jagannadham M.V."/>
            <person name="Kumar G.S."/>
            <person name="Reddy G."/>
            <person name="Bhargava P.M."/>
        </authorList>
    </citation>
    <scope>NUCLEOTIDE SEQUENCE [LARGE SCALE GENOMIC DNA]</scope>
    <source>
        <strain evidence="13 14">4BY</strain>
    </source>
</reference>
<evidence type="ECO:0000256" key="7">
    <source>
        <dbReference type="ARBA" id="ARBA00022984"/>
    </source>
</evidence>
<evidence type="ECO:0000256" key="3">
    <source>
        <dbReference type="ARBA" id="ARBA00022676"/>
    </source>
</evidence>
<dbReference type="GO" id="GO:0071555">
    <property type="term" value="P:cell wall organization"/>
    <property type="evidence" value="ECO:0007669"/>
    <property type="project" value="UniProtKB-KW"/>
</dbReference>
<dbReference type="OrthoDB" id="9766909at2"/>
<dbReference type="GO" id="GO:0009274">
    <property type="term" value="C:peptidoglycan-based cell wall"/>
    <property type="evidence" value="ECO:0007669"/>
    <property type="project" value="InterPro"/>
</dbReference>
<dbReference type="InterPro" id="IPR023346">
    <property type="entry name" value="Lysozyme-like_dom_sf"/>
</dbReference>
<evidence type="ECO:0000256" key="9">
    <source>
        <dbReference type="ARBA" id="ARBA00023136"/>
    </source>
</evidence>
<evidence type="ECO:0000313" key="13">
    <source>
        <dbReference type="EMBL" id="KEQ29160.1"/>
    </source>
</evidence>